<evidence type="ECO:0000313" key="6">
    <source>
        <dbReference type="EMBL" id="TYP87294.1"/>
    </source>
</evidence>
<dbReference type="OrthoDB" id="9800887at2"/>
<dbReference type="InterPro" id="IPR050770">
    <property type="entry name" value="Intradiol_RC_Dioxygenase"/>
</dbReference>
<dbReference type="EMBL" id="CP011451">
    <property type="protein sequence ID" value="AKH37715.1"/>
    <property type="molecule type" value="Genomic_DNA"/>
</dbReference>
<dbReference type="PROSITE" id="PS00083">
    <property type="entry name" value="INTRADIOL_DIOXYGENAS"/>
    <property type="match status" value="1"/>
</dbReference>
<dbReference type="AlphaFoldDB" id="A0A0F7KBB8"/>
<evidence type="ECO:0000313" key="8">
    <source>
        <dbReference type="Proteomes" id="UP000324176"/>
    </source>
</evidence>
<reference evidence="5 7" key="2">
    <citation type="journal article" date="2016" name="Genome Announc.">
        <title>Genome Sequence of Nitrosomonas communis Strain Nm2, a Mesophilic Ammonia-Oxidizing Bacterium Isolated from Mediterranean Soil.</title>
        <authorList>
            <person name="Kozlowski J.A."/>
            <person name="Kits K.D."/>
            <person name="Stein L.Y."/>
        </authorList>
    </citation>
    <scope>NUCLEOTIDE SEQUENCE [LARGE SCALE GENOMIC DNA]</scope>
    <source>
        <strain evidence="5 7">Nm2</strain>
    </source>
</reference>
<organism evidence="5 7">
    <name type="scientific">Nitrosomonas communis</name>
    <dbReference type="NCBI Taxonomy" id="44574"/>
    <lineage>
        <taxon>Bacteria</taxon>
        <taxon>Pseudomonadati</taxon>
        <taxon>Pseudomonadota</taxon>
        <taxon>Betaproteobacteria</taxon>
        <taxon>Nitrosomonadales</taxon>
        <taxon>Nitrosomonadaceae</taxon>
        <taxon>Nitrosomonas</taxon>
    </lineage>
</organism>
<dbReference type="Proteomes" id="UP000034156">
    <property type="component" value="Chromosome"/>
</dbReference>
<protein>
    <submittedName>
        <fullName evidence="5 6">Protocatechuate 3,4-dioxygenase</fullName>
    </submittedName>
</protein>
<accession>A0A0F7KBB8</accession>
<dbReference type="GO" id="GO:0008199">
    <property type="term" value="F:ferric iron binding"/>
    <property type="evidence" value="ECO:0007669"/>
    <property type="project" value="InterPro"/>
</dbReference>
<dbReference type="GO" id="GO:0018578">
    <property type="term" value="F:protocatechuate 3,4-dioxygenase activity"/>
    <property type="evidence" value="ECO:0007669"/>
    <property type="project" value="InterPro"/>
</dbReference>
<keyword evidence="7" id="KW-1185">Reference proteome</keyword>
<dbReference type="InterPro" id="IPR000627">
    <property type="entry name" value="Intradiol_dOase_C"/>
</dbReference>
<dbReference type="EMBL" id="VNHT01000026">
    <property type="protein sequence ID" value="TYP87294.1"/>
    <property type="molecule type" value="Genomic_DNA"/>
</dbReference>
<dbReference type="SUPFAM" id="SSF49482">
    <property type="entry name" value="Aromatic compound dioxygenase"/>
    <property type="match status" value="1"/>
</dbReference>
<sequence>MKKLSRRKFIKLGITGGVVGALTPKRGAAKTLLAPTPPETEGPFYPVTPQDDKDFDLTRIQGRDGVAQGKHMIVTGSVLDNHGQPVPQATVEIWQANAKGRYRHPQDANPAPLDPNFQGWAIVSTDENGEFRFKTVMPGSYPASSTWVRPPHIHFKISKKGYEELTTQMYFPGEALNETDLLLNQKSPSERLLMIARKRGPSETEALEVYEYAIVLNQKS</sequence>
<evidence type="ECO:0000313" key="5">
    <source>
        <dbReference type="EMBL" id="AKH37715.1"/>
    </source>
</evidence>
<dbReference type="PANTHER" id="PTHR33711:SF10">
    <property type="entry name" value="INTRADIOL RING-CLEAVAGE DIOXYGENASES DOMAIN-CONTAINING PROTEIN"/>
    <property type="match status" value="1"/>
</dbReference>
<dbReference type="RefSeq" id="WP_046849789.1">
    <property type="nucleotide sequence ID" value="NZ_CBDIPD010000007.1"/>
</dbReference>
<dbReference type="PANTHER" id="PTHR33711">
    <property type="entry name" value="DIOXYGENASE, PUTATIVE (AFU_ORTHOLOGUE AFUA_2G02910)-RELATED"/>
    <property type="match status" value="1"/>
</dbReference>
<evidence type="ECO:0000256" key="3">
    <source>
        <dbReference type="ARBA" id="ARBA00023002"/>
    </source>
</evidence>
<evidence type="ECO:0000256" key="1">
    <source>
        <dbReference type="ARBA" id="ARBA00007825"/>
    </source>
</evidence>
<proteinExistence type="inferred from homology"/>
<dbReference type="CDD" id="cd03459">
    <property type="entry name" value="3_4-PCD"/>
    <property type="match status" value="1"/>
</dbReference>
<dbReference type="PATRIC" id="fig|44574.3.peg.1868"/>
<dbReference type="InterPro" id="IPR015889">
    <property type="entry name" value="Intradiol_dOase_core"/>
</dbReference>
<keyword evidence="3" id="KW-0560">Oxidoreductase</keyword>
<dbReference type="PROSITE" id="PS51318">
    <property type="entry name" value="TAT"/>
    <property type="match status" value="1"/>
</dbReference>
<keyword evidence="2 5" id="KW-0223">Dioxygenase</keyword>
<dbReference type="Proteomes" id="UP000324176">
    <property type="component" value="Unassembled WGS sequence"/>
</dbReference>
<comment type="similarity">
    <text evidence="1">Belongs to the intradiol ring-cleavage dioxygenase family.</text>
</comment>
<dbReference type="Gene3D" id="2.60.130.10">
    <property type="entry name" value="Aromatic compound dioxygenase"/>
    <property type="match status" value="1"/>
</dbReference>
<feature type="domain" description="Intradiol ring-cleavage dioxygenases" evidence="4">
    <location>
        <begin position="74"/>
        <end position="102"/>
    </location>
</feature>
<name>A0A0F7KBB8_9PROT</name>
<gene>
    <name evidence="5" type="ORF">AAW31_07705</name>
    <name evidence="6" type="ORF">BCL69_102615</name>
</gene>
<dbReference type="KEGG" id="nco:AAW31_07705"/>
<evidence type="ECO:0000313" key="7">
    <source>
        <dbReference type="Proteomes" id="UP000034156"/>
    </source>
</evidence>
<evidence type="ECO:0000256" key="2">
    <source>
        <dbReference type="ARBA" id="ARBA00022964"/>
    </source>
</evidence>
<reference evidence="7" key="1">
    <citation type="submission" date="2015-05" db="EMBL/GenBank/DDBJ databases">
        <title>Draft genome of Nitrosomonas communis strain Nm2.</title>
        <authorList>
            <person name="Kozlowski J.A."/>
            <person name="Kits K.D."/>
            <person name="Stein L.Y."/>
        </authorList>
    </citation>
    <scope>NUCLEOTIDE SEQUENCE [LARGE SCALE GENOMIC DNA]</scope>
    <source>
        <strain evidence="7">Nm2</strain>
    </source>
</reference>
<dbReference type="InterPro" id="IPR006311">
    <property type="entry name" value="TAT_signal"/>
</dbReference>
<evidence type="ECO:0000259" key="4">
    <source>
        <dbReference type="PROSITE" id="PS00083"/>
    </source>
</evidence>
<dbReference type="InterPro" id="IPR039387">
    <property type="entry name" value="3_4-PCD"/>
</dbReference>
<reference evidence="6 8" key="3">
    <citation type="submission" date="2019-07" db="EMBL/GenBank/DDBJ databases">
        <title>Active sludge and wastewater microbial communities from Klosterneuburg, Austria.</title>
        <authorList>
            <person name="Wagner M."/>
        </authorList>
    </citation>
    <scope>NUCLEOTIDE SEQUENCE [LARGE SCALE GENOMIC DNA]</scope>
    <source>
        <strain evidence="6 8">Nm2</strain>
    </source>
</reference>
<dbReference type="Pfam" id="PF00775">
    <property type="entry name" value="Dioxygenase_C"/>
    <property type="match status" value="1"/>
</dbReference>